<evidence type="ECO:0000256" key="3">
    <source>
        <dbReference type="ARBA" id="ARBA00022837"/>
    </source>
</evidence>
<gene>
    <name evidence="5" type="ORF">OMAG_000496</name>
</gene>
<dbReference type="InterPro" id="IPR051360">
    <property type="entry name" value="Neuronal_Pentraxin_Related"/>
</dbReference>
<dbReference type="EMBL" id="JYNY01000106">
    <property type="protein sequence ID" value="KJJ85642.1"/>
    <property type="molecule type" value="Genomic_DNA"/>
</dbReference>
<dbReference type="Pfam" id="PF13385">
    <property type="entry name" value="Laminin_G_3"/>
    <property type="match status" value="2"/>
</dbReference>
<protein>
    <recommendedName>
        <fullName evidence="7">LamG-like jellyroll fold domain-containing protein</fullName>
    </recommendedName>
</protein>
<dbReference type="AlphaFoldDB" id="A0A0F0CQS6"/>
<evidence type="ECO:0008006" key="7">
    <source>
        <dbReference type="Google" id="ProtNLM"/>
    </source>
</evidence>
<dbReference type="PANTHER" id="PTHR19277:SF161">
    <property type="entry name" value="LAMININ G DOMAIN-CONTAINING PROTEIN"/>
    <property type="match status" value="1"/>
</dbReference>
<evidence type="ECO:0000256" key="4">
    <source>
        <dbReference type="ARBA" id="ARBA00023157"/>
    </source>
</evidence>
<dbReference type="CDD" id="cd00110">
    <property type="entry name" value="LamG"/>
    <property type="match status" value="1"/>
</dbReference>
<reference evidence="5 6" key="1">
    <citation type="submission" date="2015-02" db="EMBL/GenBank/DDBJ databases">
        <title>Single-cell genomics of uncultivated deep-branching MTB reveals a conserved set of magnetosome genes.</title>
        <authorList>
            <person name="Kolinko S."/>
            <person name="Richter M."/>
            <person name="Glockner F.O."/>
            <person name="Brachmann A."/>
            <person name="Schuler D."/>
        </authorList>
    </citation>
    <scope>NUCLEOTIDE SEQUENCE [LARGE SCALE GENOMIC DNA]</scope>
    <source>
        <strain evidence="5">SKK-01</strain>
    </source>
</reference>
<dbReference type="GO" id="GO:0046872">
    <property type="term" value="F:metal ion binding"/>
    <property type="evidence" value="ECO:0007669"/>
    <property type="project" value="UniProtKB-KW"/>
</dbReference>
<dbReference type="InterPro" id="IPR013320">
    <property type="entry name" value="ConA-like_dom_sf"/>
</dbReference>
<keyword evidence="3" id="KW-0106">Calcium</keyword>
<dbReference type="Gene3D" id="2.60.120.200">
    <property type="match status" value="2"/>
</dbReference>
<comment type="caution">
    <text evidence="5">The sequence shown here is derived from an EMBL/GenBank/DDBJ whole genome shotgun (WGS) entry which is preliminary data.</text>
</comment>
<proteinExistence type="predicted"/>
<evidence type="ECO:0000313" key="6">
    <source>
        <dbReference type="Proteomes" id="UP000033428"/>
    </source>
</evidence>
<dbReference type="PANTHER" id="PTHR19277">
    <property type="entry name" value="PENTRAXIN"/>
    <property type="match status" value="1"/>
</dbReference>
<keyword evidence="2" id="KW-0479">Metal-binding</keyword>
<comment type="cofactor">
    <cofactor evidence="1">
        <name>Ca(2+)</name>
        <dbReference type="ChEBI" id="CHEBI:29108"/>
    </cofactor>
</comment>
<name>A0A0F0CQS6_9BACT</name>
<keyword evidence="4" id="KW-1015">Disulfide bond</keyword>
<evidence type="ECO:0000313" key="5">
    <source>
        <dbReference type="EMBL" id="KJJ85642.1"/>
    </source>
</evidence>
<dbReference type="SUPFAM" id="SSF49899">
    <property type="entry name" value="Concanavalin A-like lectins/glucanases"/>
    <property type="match status" value="2"/>
</dbReference>
<evidence type="ECO:0000256" key="2">
    <source>
        <dbReference type="ARBA" id="ARBA00022723"/>
    </source>
</evidence>
<organism evidence="5 6">
    <name type="scientific">Candidatus Omnitrophus magneticus</name>
    <dbReference type="NCBI Taxonomy" id="1609969"/>
    <lineage>
        <taxon>Bacteria</taxon>
        <taxon>Pseudomonadati</taxon>
        <taxon>Candidatus Omnitrophota</taxon>
        <taxon>Candidatus Omnitrophus</taxon>
    </lineage>
</organism>
<accession>A0A0F0CQS6</accession>
<dbReference type="Proteomes" id="UP000033428">
    <property type="component" value="Unassembled WGS sequence"/>
</dbReference>
<keyword evidence="6" id="KW-1185">Reference proteome</keyword>
<sequence length="480" mass="53676">MGEISIYNKSLNKNEIKNLIEGKGSSAGLVEKWGIGEGRGGIAESISGKHNGAIKNGTWVGAGVLDYEPLRYLEFERGDYVGIENGEGRLDILENDFSISAWVRTDNTDGGEHMIYSAGSGVGETPVYMEMYENRLSLTVGGAWYESKFNIADGEWHHVVGMMDRDKGMGIYVDGELDWTARVEKSEIKTNHEKEIYVGRYAGGGYYWDGGISEVKIYNRYLYPEEIYELYIGEEVETGKVNSWGLDYVEEELVRSETGVNTGKNHGAEYREEEKISAEYPIEYLTLDSLGEYADIGSGEIIDIGESDFTISGWVRAEGRDGGEHMIYSAGKGGVNSEIDKPVYMEMYENKLSMSVGGVWYQSKVDIGDGEWHYVAGIMDRDKGIRIYVDGEVEEGGRPETSDLKFSSRGRIGSYAGGGYGWRGDIGEIEVYGRSVSVEELDRKRESGSLIEGCKTRWGFEIEETEKEEWEKITNNRNTI</sequence>
<evidence type="ECO:0000256" key="1">
    <source>
        <dbReference type="ARBA" id="ARBA00001913"/>
    </source>
</evidence>
<dbReference type="InterPro" id="IPR001791">
    <property type="entry name" value="Laminin_G"/>
</dbReference>